<dbReference type="PANTHER" id="PTHR30349">
    <property type="entry name" value="PHAGE INTEGRASE-RELATED"/>
    <property type="match status" value="1"/>
</dbReference>
<evidence type="ECO:0000256" key="2">
    <source>
        <dbReference type="ARBA" id="ARBA00023125"/>
    </source>
</evidence>
<dbReference type="InterPro" id="IPR010998">
    <property type="entry name" value="Integrase_recombinase_N"/>
</dbReference>
<evidence type="ECO:0000256" key="3">
    <source>
        <dbReference type="ARBA" id="ARBA00023172"/>
    </source>
</evidence>
<organism evidence="8 9">
    <name type="scientific">Tistrella arctica</name>
    <dbReference type="NCBI Taxonomy" id="3133430"/>
    <lineage>
        <taxon>Bacteria</taxon>
        <taxon>Pseudomonadati</taxon>
        <taxon>Pseudomonadota</taxon>
        <taxon>Alphaproteobacteria</taxon>
        <taxon>Geminicoccales</taxon>
        <taxon>Geminicoccaceae</taxon>
        <taxon>Tistrella</taxon>
    </lineage>
</organism>
<proteinExistence type="predicted"/>
<dbReference type="InterPro" id="IPR013762">
    <property type="entry name" value="Integrase-like_cat_sf"/>
</dbReference>
<dbReference type="InterPro" id="IPR050090">
    <property type="entry name" value="Tyrosine_recombinase_XerCD"/>
</dbReference>
<evidence type="ECO:0000313" key="9">
    <source>
        <dbReference type="Proteomes" id="UP001413721"/>
    </source>
</evidence>
<dbReference type="PROSITE" id="PS51898">
    <property type="entry name" value="TYR_RECOMBINASE"/>
    <property type="match status" value="1"/>
</dbReference>
<keyword evidence="2 4" id="KW-0238">DNA-binding</keyword>
<dbReference type="Pfam" id="PF02899">
    <property type="entry name" value="Phage_int_SAM_1"/>
    <property type="match status" value="1"/>
</dbReference>
<dbReference type="PANTHER" id="PTHR30349:SF90">
    <property type="entry name" value="TYROSINE RECOMBINASE XERD"/>
    <property type="match status" value="1"/>
</dbReference>
<dbReference type="SUPFAM" id="SSF47823">
    <property type="entry name" value="lambda integrase-like, N-terminal domain"/>
    <property type="match status" value="1"/>
</dbReference>
<keyword evidence="3" id="KW-0233">DNA recombination</keyword>
<evidence type="ECO:0000313" key="8">
    <source>
        <dbReference type="EMBL" id="MEN2989049.1"/>
    </source>
</evidence>
<accession>A0ABU9YJQ5</accession>
<dbReference type="EMBL" id="JBBKTW010000004">
    <property type="protein sequence ID" value="MEN2989049.1"/>
    <property type="molecule type" value="Genomic_DNA"/>
</dbReference>
<feature type="domain" description="Tyr recombinase" evidence="6">
    <location>
        <begin position="146"/>
        <end position="335"/>
    </location>
</feature>
<dbReference type="Gene3D" id="1.10.443.10">
    <property type="entry name" value="Intergrase catalytic core"/>
    <property type="match status" value="1"/>
</dbReference>
<reference evidence="8 9" key="1">
    <citation type="submission" date="2024-03" db="EMBL/GenBank/DDBJ databases">
        <title>High-quality draft genome sequencing of Tistrella sp. BH-R2-4.</title>
        <authorList>
            <person name="Dong C."/>
        </authorList>
    </citation>
    <scope>NUCLEOTIDE SEQUENCE [LARGE SCALE GENOMIC DNA]</scope>
    <source>
        <strain evidence="8 9">BH-R2-4</strain>
    </source>
</reference>
<evidence type="ECO:0000259" key="6">
    <source>
        <dbReference type="PROSITE" id="PS51898"/>
    </source>
</evidence>
<dbReference type="SUPFAM" id="SSF56349">
    <property type="entry name" value="DNA breaking-rejoining enzymes"/>
    <property type="match status" value="1"/>
</dbReference>
<evidence type="ECO:0000256" key="5">
    <source>
        <dbReference type="SAM" id="MobiDB-lite"/>
    </source>
</evidence>
<dbReference type="Proteomes" id="UP001413721">
    <property type="component" value="Unassembled WGS sequence"/>
</dbReference>
<gene>
    <name evidence="8" type="ORF">WG926_12110</name>
</gene>
<dbReference type="Pfam" id="PF00589">
    <property type="entry name" value="Phage_integrase"/>
    <property type="match status" value="1"/>
</dbReference>
<evidence type="ECO:0000256" key="4">
    <source>
        <dbReference type="PROSITE-ProRule" id="PRU01248"/>
    </source>
</evidence>
<dbReference type="InterPro" id="IPR002104">
    <property type="entry name" value="Integrase_catalytic"/>
</dbReference>
<protein>
    <submittedName>
        <fullName evidence="8">Tyrosine recombinase XerC</fullName>
    </submittedName>
</protein>
<dbReference type="InterPro" id="IPR044068">
    <property type="entry name" value="CB"/>
</dbReference>
<dbReference type="InterPro" id="IPR011010">
    <property type="entry name" value="DNA_brk_join_enz"/>
</dbReference>
<feature type="domain" description="Core-binding (CB)" evidence="7">
    <location>
        <begin position="34"/>
        <end position="125"/>
    </location>
</feature>
<name>A0ABU9YJQ5_9PROT</name>
<dbReference type="PROSITE" id="PS51900">
    <property type="entry name" value="CB"/>
    <property type="match status" value="1"/>
</dbReference>
<dbReference type="Gene3D" id="1.10.150.130">
    <property type="match status" value="1"/>
</dbReference>
<feature type="region of interest" description="Disordered" evidence="5">
    <location>
        <begin position="1"/>
        <end position="23"/>
    </location>
</feature>
<keyword evidence="9" id="KW-1185">Reference proteome</keyword>
<dbReference type="InterPro" id="IPR004107">
    <property type="entry name" value="Integrase_SAM-like_N"/>
</dbReference>
<keyword evidence="1" id="KW-0229">DNA integration</keyword>
<feature type="region of interest" description="Disordered" evidence="5">
    <location>
        <begin position="338"/>
        <end position="362"/>
    </location>
</feature>
<evidence type="ECO:0000259" key="7">
    <source>
        <dbReference type="PROSITE" id="PS51900"/>
    </source>
</evidence>
<evidence type="ECO:0000256" key="1">
    <source>
        <dbReference type="ARBA" id="ARBA00022908"/>
    </source>
</evidence>
<dbReference type="RefSeq" id="WP_345937418.1">
    <property type="nucleotide sequence ID" value="NZ_JBBKTW010000004.1"/>
</dbReference>
<comment type="caution">
    <text evidence="8">The sequence shown here is derived from an EMBL/GenBank/DDBJ whole genome shotgun (WGS) entry which is preliminary data.</text>
</comment>
<sequence>MSGPAVARRRLTGAATDAPPADKGAVPSALTLPADIAAAVADWDRWLVAERRAAANTIDAYHRDLKGFLAFIQDWSGGLDNLPALAAIEISGFRAWMASRRSAGLKPASTARALAVVRGFYRRIDRVHGLPAPGLAGIGSPKHARPAPRPMTPDEAGRVTTLAAEMAAEGGPAWIAAREGALFALLWGAGLRIGEALGLDGRDWPGLRDRQPALTVRGKGGKQRRVPLIAAVTDAVEAYRAICPHPQTPDRPIFTGLRGGRLDRAVAERHMAAARRALGLDDSATPHALRHSFATHLLDGGADLRVIQDLLGHESLATTQRYTAVATERMIAAYTAAHPRARHRGEDTDPPPDGVPVTGAGR</sequence>